<evidence type="ECO:0000256" key="2">
    <source>
        <dbReference type="ARBA" id="ARBA00022692"/>
    </source>
</evidence>
<protein>
    <submittedName>
        <fullName evidence="7">Pkd domain containing protein</fullName>
    </submittedName>
</protein>
<dbReference type="SMART" id="SM00089">
    <property type="entry name" value="PKD"/>
    <property type="match status" value="7"/>
</dbReference>
<dbReference type="GO" id="GO:0005261">
    <property type="term" value="F:monoatomic cation channel activity"/>
    <property type="evidence" value="ECO:0007669"/>
    <property type="project" value="TreeGrafter"/>
</dbReference>
<keyword evidence="3" id="KW-0677">Repeat</keyword>
<dbReference type="PANTHER" id="PTHR46730">
    <property type="entry name" value="POLYCYSTIN-1"/>
    <property type="match status" value="1"/>
</dbReference>
<evidence type="ECO:0000256" key="3">
    <source>
        <dbReference type="ARBA" id="ARBA00022737"/>
    </source>
</evidence>
<sequence length="1302" mass="140667">MNKHIFTGLIVAATFWLFLAKTGYAQECDISGKGNFMSQDKLCAPVTATWEVRYQGVKDGGTGNVKIIIDWGDTSPLESLSANNYAADDWMVIANHIYPEDGDQCNYQTRAWLEVNGTRCTSQVQEQLVTVWAVDDENGGELSISPDVFPICIGNDGSVQFIDVSQWNCTPPIEEDTPNDQNRWTQWIYGTGATSITDATVNGTNHAWPYSGSIDYYPAPAEGPLPPPSESENIYIPDYYNVGDFFEVTIRNWNTCNPYNEDPSTPPSDPINGDNPPVTTTAIALIVDIPDGSIDPAGPFCETDPAFTLTPATSGGTWSGPGIDPSTGLFTPIDAGPGTHTITYDVSNSYGCSASGSIDIEVREAPDIDVSPGTSIYLCPGLDLQLDASIANGTPPYTIQWTGDTAPLSATDIEDPQFNTSTIGSYSLTAIVTDATGCSNQADISIDIEDVSIDFTPNPIEVCAGTSTQLSPIVSGGSTTFISHSWTGTDTDKLSATDVPNPEFYSTETGTFTFTYEVIDDKGCSDQTDISVIVKEQPVATAGPDDLACSLTYQLDGNEDGQSSGQWQVISGSGTVAFDDSSLPGATITADTYGTYELSWTLGLNGCTSSDNVTITLSETPSPMSGDDFGICGLTTELEALPDFSAGQWSVTSGPGNSSFSDSSNPLSNVTVDAPGMYTFTWTETTTNGCTGTAQQVVEFYPQAEAQVDPFNNEGCSPMDISFNNTSINADTYQWSFGDGSASSSESPNHIFEASGIIPDTFTVILDARNSYGCNDKEQYEVIANPIPSAIFNASELAGCSPLEISFTNNSTEATTYSWSFGDGSTESIEENPTHTFLNSENFVQSFLTELTAENGYGCTDQHSAYISVYPVRNIELTATPEEGCAPLATELNTQSGAKDYTWNFGDGQTEAGTYQASHIYENSTNQDVSYEVKVTGTSSFGCIEEASATILVHPTPKTSFEATPMEQQMPERTVSVTNNTPGSWNYDWNFGDGTTSTEMAPAPHLYEASGDYEIVLRAYSSFCESTDSKITSILPMVPAIDYGQDESGCPPLMVSFYNNTLDATSYLWEFGDGQVSQEAEPTHTYRVPGTYTVTLTAYGPGGTLSADDVTIEVFETPVALFEPVPKVVYIPNDGVTFLNRSQGATMWHWLFGDGNSSSEFSPTHTYQDVGSYDVTLNVENEKGCTDERTIPDAVKAEQGGEIDFPNAFTPNKSGPSGGNYDYGERNNHVFYPFVQKGIVEYKLQIYSRWGELVFESNDIHQGWDGYFRKDLCPQGVYIWRVTATYSDGRRIEEAGDVTLLR</sequence>
<feature type="domain" description="PKD" evidence="6">
    <location>
        <begin position="809"/>
        <end position="843"/>
    </location>
</feature>
<dbReference type="InterPro" id="IPR035986">
    <property type="entry name" value="PKD_dom_sf"/>
</dbReference>
<feature type="domain" description="PKD" evidence="6">
    <location>
        <begin position="901"/>
        <end position="933"/>
    </location>
</feature>
<feature type="domain" description="PKD" evidence="6">
    <location>
        <begin position="732"/>
        <end position="764"/>
    </location>
</feature>
<dbReference type="OrthoDB" id="1108781at2"/>
<accession>A0A2U2BE01</accession>
<organism evidence="7 8">
    <name type="scientific">Marinilabilia rubra</name>
    <dbReference type="NCBI Taxonomy" id="2162893"/>
    <lineage>
        <taxon>Bacteria</taxon>
        <taxon>Pseudomonadati</taxon>
        <taxon>Bacteroidota</taxon>
        <taxon>Bacteroidia</taxon>
        <taxon>Marinilabiliales</taxon>
        <taxon>Marinilabiliaceae</taxon>
        <taxon>Marinilabilia</taxon>
    </lineage>
</organism>
<feature type="domain" description="PKD" evidence="6">
    <location>
        <begin position="1059"/>
        <end position="1121"/>
    </location>
</feature>
<gene>
    <name evidence="7" type="ORF">DDZ16_01875</name>
</gene>
<keyword evidence="4" id="KW-1133">Transmembrane helix</keyword>
<evidence type="ECO:0000313" key="8">
    <source>
        <dbReference type="Proteomes" id="UP000244956"/>
    </source>
</evidence>
<dbReference type="PROSITE" id="PS50093">
    <property type="entry name" value="PKD"/>
    <property type="match status" value="6"/>
</dbReference>
<dbReference type="EMBL" id="QEWP01000001">
    <property type="protein sequence ID" value="PWE01257.1"/>
    <property type="molecule type" value="Genomic_DNA"/>
</dbReference>
<dbReference type="InterPro" id="IPR022409">
    <property type="entry name" value="PKD/Chitinase_dom"/>
</dbReference>
<evidence type="ECO:0000256" key="1">
    <source>
        <dbReference type="ARBA" id="ARBA00004141"/>
    </source>
</evidence>
<dbReference type="Proteomes" id="UP000244956">
    <property type="component" value="Unassembled WGS sequence"/>
</dbReference>
<dbReference type="Pfam" id="PF13585">
    <property type="entry name" value="CHU_C"/>
    <property type="match status" value="1"/>
</dbReference>
<dbReference type="RefSeq" id="WP_109262711.1">
    <property type="nucleotide sequence ID" value="NZ_QEWP01000001.1"/>
</dbReference>
<dbReference type="PANTHER" id="PTHR46730:SF1">
    <property type="entry name" value="PLAT DOMAIN-CONTAINING PROTEIN"/>
    <property type="match status" value="1"/>
</dbReference>
<proteinExistence type="predicted"/>
<name>A0A2U2BE01_9BACT</name>
<dbReference type="InterPro" id="IPR000601">
    <property type="entry name" value="PKD_dom"/>
</dbReference>
<dbReference type="GO" id="GO:0006816">
    <property type="term" value="P:calcium ion transport"/>
    <property type="evidence" value="ECO:0007669"/>
    <property type="project" value="TreeGrafter"/>
</dbReference>
<comment type="subcellular location">
    <subcellularLocation>
        <location evidence="1">Membrane</location>
        <topology evidence="1">Multi-pass membrane protein</topology>
    </subcellularLocation>
</comment>
<keyword evidence="5" id="KW-0472">Membrane</keyword>
<dbReference type="Gene3D" id="2.60.40.10">
    <property type="entry name" value="Immunoglobulins"/>
    <property type="match status" value="9"/>
</dbReference>
<feature type="domain" description="PKD" evidence="6">
    <location>
        <begin position="957"/>
        <end position="1019"/>
    </location>
</feature>
<dbReference type="Pfam" id="PF18911">
    <property type="entry name" value="PKD_4"/>
    <property type="match status" value="5"/>
</dbReference>
<evidence type="ECO:0000259" key="6">
    <source>
        <dbReference type="PROSITE" id="PS50093"/>
    </source>
</evidence>
<evidence type="ECO:0000313" key="7">
    <source>
        <dbReference type="EMBL" id="PWE01257.1"/>
    </source>
</evidence>
<evidence type="ECO:0000256" key="5">
    <source>
        <dbReference type="ARBA" id="ARBA00023136"/>
    </source>
</evidence>
<keyword evidence="8" id="KW-1185">Reference proteome</keyword>
<comment type="caution">
    <text evidence="7">The sequence shown here is derived from an EMBL/GenBank/DDBJ whole genome shotgun (WGS) entry which is preliminary data.</text>
</comment>
<dbReference type="InterPro" id="IPR013783">
    <property type="entry name" value="Ig-like_fold"/>
</dbReference>
<dbReference type="CDD" id="cd00146">
    <property type="entry name" value="PKD"/>
    <property type="match status" value="4"/>
</dbReference>
<keyword evidence="2" id="KW-0812">Transmembrane</keyword>
<evidence type="ECO:0000256" key="4">
    <source>
        <dbReference type="ARBA" id="ARBA00022989"/>
    </source>
</evidence>
<reference evidence="7 8" key="1">
    <citation type="submission" date="2018-05" db="EMBL/GenBank/DDBJ databases">
        <title>Marinilabilia rubrum sp. nov., isolated from saltern sediment.</title>
        <authorList>
            <person name="Zhang R."/>
        </authorList>
    </citation>
    <scope>NUCLEOTIDE SEQUENCE [LARGE SCALE GENOMIC DNA]</scope>
    <source>
        <strain evidence="7 8">WTE16</strain>
    </source>
</reference>
<feature type="domain" description="PKD" evidence="6">
    <location>
        <begin position="1148"/>
        <end position="1184"/>
    </location>
</feature>
<dbReference type="SUPFAM" id="SSF49299">
    <property type="entry name" value="PKD domain"/>
    <property type="match status" value="7"/>
</dbReference>
<dbReference type="GO" id="GO:0005886">
    <property type="term" value="C:plasma membrane"/>
    <property type="evidence" value="ECO:0007669"/>
    <property type="project" value="TreeGrafter"/>
</dbReference>